<dbReference type="EMBL" id="BPWL01000003">
    <property type="protein sequence ID" value="GJJ08115.1"/>
    <property type="molecule type" value="Genomic_DNA"/>
</dbReference>
<organism evidence="7 8">
    <name type="scientific">Clathrus columnatus</name>
    <dbReference type="NCBI Taxonomy" id="1419009"/>
    <lineage>
        <taxon>Eukaryota</taxon>
        <taxon>Fungi</taxon>
        <taxon>Dikarya</taxon>
        <taxon>Basidiomycota</taxon>
        <taxon>Agaricomycotina</taxon>
        <taxon>Agaricomycetes</taxon>
        <taxon>Phallomycetidae</taxon>
        <taxon>Phallales</taxon>
        <taxon>Clathraceae</taxon>
        <taxon>Clathrus</taxon>
    </lineage>
</organism>
<evidence type="ECO:0000256" key="5">
    <source>
        <dbReference type="ARBA" id="ARBA00023002"/>
    </source>
</evidence>
<dbReference type="InterPro" id="IPR006076">
    <property type="entry name" value="FAD-dep_OxRdtase"/>
</dbReference>
<proteinExistence type="inferred from homology"/>
<reference evidence="7" key="1">
    <citation type="submission" date="2021-10" db="EMBL/GenBank/DDBJ databases">
        <title>De novo Genome Assembly of Clathrus columnatus (Basidiomycota, Fungi) Using Illumina and Nanopore Sequence Data.</title>
        <authorList>
            <person name="Ogiso-Tanaka E."/>
            <person name="Itagaki H."/>
            <person name="Hosoya T."/>
            <person name="Hosaka K."/>
        </authorList>
    </citation>
    <scope>NUCLEOTIDE SEQUENCE</scope>
    <source>
        <strain evidence="7">MO-923</strain>
    </source>
</reference>
<dbReference type="Gene3D" id="3.30.9.10">
    <property type="entry name" value="D-Amino Acid Oxidase, subunit A, domain 2"/>
    <property type="match status" value="1"/>
</dbReference>
<keyword evidence="4" id="KW-0274">FAD</keyword>
<dbReference type="Proteomes" id="UP001050691">
    <property type="component" value="Unassembled WGS sequence"/>
</dbReference>
<comment type="caution">
    <text evidence="7">The sequence shown here is derived from an EMBL/GenBank/DDBJ whole genome shotgun (WGS) entry which is preliminary data.</text>
</comment>
<evidence type="ECO:0000256" key="1">
    <source>
        <dbReference type="ARBA" id="ARBA00001974"/>
    </source>
</evidence>
<comment type="similarity">
    <text evidence="2">Belongs to the MSOX/MTOX family.</text>
</comment>
<dbReference type="PANTHER" id="PTHR10961">
    <property type="entry name" value="PEROXISOMAL SARCOSINE OXIDASE"/>
    <property type="match status" value="1"/>
</dbReference>
<evidence type="ECO:0000259" key="6">
    <source>
        <dbReference type="Pfam" id="PF01266"/>
    </source>
</evidence>
<dbReference type="GO" id="GO:0008115">
    <property type="term" value="F:sarcosine oxidase activity"/>
    <property type="evidence" value="ECO:0007669"/>
    <property type="project" value="TreeGrafter"/>
</dbReference>
<dbReference type="AlphaFoldDB" id="A0AAV5A1I2"/>
<dbReference type="GO" id="GO:0050660">
    <property type="term" value="F:flavin adenine dinucleotide binding"/>
    <property type="evidence" value="ECO:0007669"/>
    <property type="project" value="InterPro"/>
</dbReference>
<comment type="cofactor">
    <cofactor evidence="1">
        <name>FAD</name>
        <dbReference type="ChEBI" id="CHEBI:57692"/>
    </cofactor>
</comment>
<keyword evidence="8" id="KW-1185">Reference proteome</keyword>
<dbReference type="GO" id="GO:0004657">
    <property type="term" value="F:proline dehydrogenase activity"/>
    <property type="evidence" value="ECO:0007669"/>
    <property type="project" value="TreeGrafter"/>
</dbReference>
<accession>A0AAV5A1I2</accession>
<keyword evidence="3" id="KW-0285">Flavoprotein</keyword>
<dbReference type="InterPro" id="IPR036188">
    <property type="entry name" value="FAD/NAD-bd_sf"/>
</dbReference>
<dbReference type="Gene3D" id="3.50.50.60">
    <property type="entry name" value="FAD/NAD(P)-binding domain"/>
    <property type="match status" value="1"/>
</dbReference>
<keyword evidence="5" id="KW-0560">Oxidoreductase</keyword>
<dbReference type="Pfam" id="PF01266">
    <property type="entry name" value="DAO"/>
    <property type="match status" value="1"/>
</dbReference>
<feature type="domain" description="FAD dependent oxidoreductase" evidence="6">
    <location>
        <begin position="16"/>
        <end position="381"/>
    </location>
</feature>
<evidence type="ECO:0000256" key="4">
    <source>
        <dbReference type="ARBA" id="ARBA00022827"/>
    </source>
</evidence>
<dbReference type="SUPFAM" id="SSF51905">
    <property type="entry name" value="FAD/NAD(P)-binding domain"/>
    <property type="match status" value="1"/>
</dbReference>
<gene>
    <name evidence="7" type="ORF">Clacol_002323</name>
</gene>
<sequence>MTLTVTGVGNIDKTQKVIIAGAGAFGLSTAYHLLQRGWKRVIIYDQSSTLPAPDAASTDLNKVVRSSYTDATYTRLTREALQSWRDKSIWGDAYHESGVLIRGEEDSHTDVSLQNDRDHGVRVKEYRHNDNLDKADIRALFGEAVQLGSSIINFDGYLNLDSGWAHAQQAMELLLGHVRQLGAEIIPNKRISGLSEDGKGVKFQDGTEDKADIVIIATGSWTPSTFPDYGVHETKIQLTEDEAKVYANVPVVLDYASGFYILPPRPDNNIVKFGIHCPGYTYMKQIGSHLISTPRTFITDEDGGAIPRPMLKELREKLREVYPELATRPFSGTRICWYTDTPDSNWLIDFHPEYPSVVLATGGSSHAFKFLPILGRLVADRIENTLEPSLIEKFSFDRIVKSGNGSVTGTTELDLSELCVAGDLLS</sequence>
<dbReference type="InterPro" id="IPR045170">
    <property type="entry name" value="MTOX"/>
</dbReference>
<evidence type="ECO:0000256" key="3">
    <source>
        <dbReference type="ARBA" id="ARBA00022630"/>
    </source>
</evidence>
<name>A0AAV5A1I2_9AGAM</name>
<evidence type="ECO:0000313" key="7">
    <source>
        <dbReference type="EMBL" id="GJJ08115.1"/>
    </source>
</evidence>
<evidence type="ECO:0000256" key="2">
    <source>
        <dbReference type="ARBA" id="ARBA00010989"/>
    </source>
</evidence>
<protein>
    <recommendedName>
        <fullName evidence="6">FAD dependent oxidoreductase domain-containing protein</fullName>
    </recommendedName>
</protein>
<dbReference type="GO" id="GO:0050031">
    <property type="term" value="F:L-pipecolate oxidase activity"/>
    <property type="evidence" value="ECO:0007669"/>
    <property type="project" value="TreeGrafter"/>
</dbReference>
<evidence type="ECO:0000313" key="8">
    <source>
        <dbReference type="Proteomes" id="UP001050691"/>
    </source>
</evidence>
<dbReference type="PANTHER" id="PTHR10961:SF46">
    <property type="entry name" value="PEROXISOMAL SARCOSINE OXIDASE"/>
    <property type="match status" value="1"/>
</dbReference>